<feature type="compositionally biased region" description="Pro residues" evidence="37">
    <location>
        <begin position="1121"/>
        <end position="1136"/>
    </location>
</feature>
<dbReference type="FunFam" id="1.10.10.820:FF:000001">
    <property type="entry name" value="Myosin heavy chain"/>
    <property type="match status" value="1"/>
</dbReference>
<dbReference type="PROSITE" id="PS50096">
    <property type="entry name" value="IQ"/>
    <property type="match status" value="2"/>
</dbReference>
<evidence type="ECO:0000256" key="7">
    <source>
        <dbReference type="ARBA" id="ARBA00009756"/>
    </source>
</evidence>
<dbReference type="FunFam" id="1.20.120.720:FF:000013">
    <property type="entry name" value="unconventional myosin-Ic isoform X2"/>
    <property type="match status" value="1"/>
</dbReference>
<evidence type="ECO:0000256" key="26">
    <source>
        <dbReference type="ARBA" id="ARBA00039213"/>
    </source>
</evidence>
<evidence type="ECO:0000259" key="39">
    <source>
        <dbReference type="PROSITE" id="PS50002"/>
    </source>
</evidence>
<feature type="region of interest" description="Disordered" evidence="37">
    <location>
        <begin position="1115"/>
        <end position="1139"/>
    </location>
</feature>
<evidence type="ECO:0000256" key="34">
    <source>
        <dbReference type="PROSITE-ProRule" id="PRU00191"/>
    </source>
</evidence>
<dbReference type="PANTHER" id="PTHR13140:SF255">
    <property type="entry name" value="UNCONVENTIONAL MYOSIN-IC"/>
    <property type="match status" value="1"/>
</dbReference>
<feature type="domain" description="TH1" evidence="41">
    <location>
        <begin position="912"/>
        <end position="1086"/>
    </location>
</feature>
<comment type="subcellular location">
    <subcellularLocation>
        <location evidence="5">Cell projection</location>
        <location evidence="5">Ruffle membrane</location>
    </subcellularLocation>
    <subcellularLocation>
        <location evidence="2">Cell projection</location>
        <location evidence="2">Stereocilium membrane</location>
    </subcellularLocation>
    <subcellularLocation>
        <location evidence="4">Cytoplasm</location>
        <location evidence="4">Cell cortex</location>
    </subcellularLocation>
    <subcellularLocation>
        <location evidence="3">Cytoplasmic vesicle</location>
    </subcellularLocation>
    <subcellularLocation>
        <location evidence="1">Nucleus</location>
    </subcellularLocation>
</comment>
<feature type="domain" description="SH2" evidence="38">
    <location>
        <begin position="1057"/>
        <end position="1172"/>
    </location>
</feature>
<keyword evidence="24" id="KW-0966">Cell projection</keyword>
<dbReference type="InterPro" id="IPR035457">
    <property type="entry name" value="CRK_SH3_N"/>
</dbReference>
<dbReference type="SUPFAM" id="SSF55550">
    <property type="entry name" value="SH2 domain"/>
    <property type="match status" value="1"/>
</dbReference>
<dbReference type="Gene3D" id="2.30.30.40">
    <property type="entry name" value="SH3 Domains"/>
    <property type="match status" value="2"/>
</dbReference>
<dbReference type="Gene3D" id="1.10.10.820">
    <property type="match status" value="1"/>
</dbReference>
<evidence type="ECO:0000256" key="16">
    <source>
        <dbReference type="ARBA" id="ARBA00022860"/>
    </source>
</evidence>
<dbReference type="SMART" id="SM00242">
    <property type="entry name" value="MYSc"/>
    <property type="match status" value="1"/>
</dbReference>
<evidence type="ECO:0000256" key="24">
    <source>
        <dbReference type="ARBA" id="ARBA00023273"/>
    </source>
</evidence>
<dbReference type="Gene3D" id="1.20.120.720">
    <property type="entry name" value="Myosin VI head, motor domain, U50 subdomain"/>
    <property type="match status" value="1"/>
</dbReference>
<feature type="domain" description="SH3" evidence="39">
    <location>
        <begin position="1186"/>
        <end position="1246"/>
    </location>
</feature>
<feature type="binding site" evidence="36">
    <location>
        <begin position="140"/>
        <end position="147"/>
    </location>
    <ligand>
        <name>ATP</name>
        <dbReference type="ChEBI" id="CHEBI:30616"/>
    </ligand>
</feature>
<evidence type="ECO:0000259" key="40">
    <source>
        <dbReference type="PROSITE" id="PS51456"/>
    </source>
</evidence>
<comment type="function">
    <text evidence="27">Involved in cell branching and adhesion mediated by BCAR1-CRK-RAPGEF1 signaling and activation of RAP1.</text>
</comment>
<dbReference type="GO" id="GO:0030674">
    <property type="term" value="F:protein-macromolecule adaptor activity"/>
    <property type="evidence" value="ECO:0007669"/>
    <property type="project" value="UniProtKB-ARBA"/>
</dbReference>
<dbReference type="CDD" id="cd01378">
    <property type="entry name" value="MYSc_Myo1"/>
    <property type="match status" value="1"/>
</dbReference>
<keyword evidence="18 34" id="KW-0727">SH2 domain</keyword>
<dbReference type="SMART" id="SM00015">
    <property type="entry name" value="IQ"/>
    <property type="match status" value="2"/>
</dbReference>
<gene>
    <name evidence="42" type="ORF">E5288_WYG020736</name>
</gene>
<dbReference type="InterPro" id="IPR001452">
    <property type="entry name" value="SH3_domain"/>
</dbReference>
<feature type="region of interest" description="Disordered" evidence="37">
    <location>
        <begin position="1255"/>
        <end position="1283"/>
    </location>
</feature>
<comment type="similarity">
    <text evidence="7">Belongs to the CRK family.</text>
</comment>
<evidence type="ECO:0000256" key="12">
    <source>
        <dbReference type="ARBA" id="ARBA00022553"/>
    </source>
</evidence>
<dbReference type="PRINTS" id="PR00452">
    <property type="entry name" value="SH3DOMAIN"/>
</dbReference>
<evidence type="ECO:0000256" key="36">
    <source>
        <dbReference type="PROSITE-ProRule" id="PRU00782"/>
    </source>
</evidence>
<dbReference type="InterPro" id="IPR036961">
    <property type="entry name" value="Kinesin_motor_dom_sf"/>
</dbReference>
<dbReference type="Pfam" id="PF00063">
    <property type="entry name" value="Myosin_head"/>
    <property type="match status" value="2"/>
</dbReference>
<dbReference type="PROSITE" id="PS51456">
    <property type="entry name" value="MYOSIN_MOTOR"/>
    <property type="match status" value="1"/>
</dbReference>
<evidence type="ECO:0000256" key="10">
    <source>
        <dbReference type="ARBA" id="ARBA00022481"/>
    </source>
</evidence>
<evidence type="ECO:0000259" key="38">
    <source>
        <dbReference type="PROSITE" id="PS50001"/>
    </source>
</evidence>
<feature type="domain" description="SH3" evidence="39">
    <location>
        <begin position="1289"/>
        <end position="1350"/>
    </location>
</feature>
<dbReference type="Pfam" id="PF07653">
    <property type="entry name" value="SH3_2"/>
    <property type="match status" value="1"/>
</dbReference>
<evidence type="ECO:0000256" key="14">
    <source>
        <dbReference type="ARBA" id="ARBA00022741"/>
    </source>
</evidence>
<evidence type="ECO:0000256" key="6">
    <source>
        <dbReference type="ARBA" id="ARBA00008314"/>
    </source>
</evidence>
<dbReference type="CDD" id="cd23766">
    <property type="entry name" value="IQCG"/>
    <property type="match status" value="1"/>
</dbReference>
<dbReference type="CDD" id="cd11759">
    <property type="entry name" value="SH3_CRK_C"/>
    <property type="match status" value="1"/>
</dbReference>
<dbReference type="GO" id="GO:0030048">
    <property type="term" value="P:actin filament-based movement"/>
    <property type="evidence" value="ECO:0007669"/>
    <property type="project" value="TreeGrafter"/>
</dbReference>
<evidence type="ECO:0000256" key="11">
    <source>
        <dbReference type="ARBA" id="ARBA00022490"/>
    </source>
</evidence>
<evidence type="ECO:0000256" key="3">
    <source>
        <dbReference type="ARBA" id="ARBA00004541"/>
    </source>
</evidence>
<dbReference type="GO" id="GO:0019899">
    <property type="term" value="F:enzyme binding"/>
    <property type="evidence" value="ECO:0007669"/>
    <property type="project" value="UniProtKB-ARBA"/>
</dbReference>
<keyword evidence="22 36" id="KW-0009">Actin-binding</keyword>
<keyword evidence="12" id="KW-0597">Phosphoprotein</keyword>
<evidence type="ECO:0000256" key="25">
    <source>
        <dbReference type="ARBA" id="ARBA00023329"/>
    </source>
</evidence>
<dbReference type="Gene3D" id="3.40.850.10">
    <property type="entry name" value="Kinesin motor domain"/>
    <property type="match status" value="1"/>
</dbReference>
<evidence type="ECO:0000256" key="19">
    <source>
        <dbReference type="ARBA" id="ARBA00023123"/>
    </source>
</evidence>
<dbReference type="InterPro" id="IPR036072">
    <property type="entry name" value="MYSc_Myo1"/>
</dbReference>
<dbReference type="Gene3D" id="6.20.240.20">
    <property type="match status" value="1"/>
</dbReference>
<comment type="similarity">
    <text evidence="6 36">Belongs to the TRAFAC class myosin-kinesin ATPase superfamily. Myosin family.</text>
</comment>
<keyword evidence="15 36" id="KW-0067">ATP-binding</keyword>
<keyword evidence="20" id="KW-0472">Membrane</keyword>
<dbReference type="GO" id="GO:1902531">
    <property type="term" value="P:regulation of intracellular signal transduction"/>
    <property type="evidence" value="ECO:0007669"/>
    <property type="project" value="UniProtKB-ARBA"/>
</dbReference>
<evidence type="ECO:0000256" key="4">
    <source>
        <dbReference type="ARBA" id="ARBA00004544"/>
    </source>
</evidence>
<evidence type="ECO:0000256" key="37">
    <source>
        <dbReference type="SAM" id="MobiDB-lite"/>
    </source>
</evidence>
<evidence type="ECO:0000256" key="28">
    <source>
        <dbReference type="ARBA" id="ARBA00063700"/>
    </source>
</evidence>
<dbReference type="CDD" id="cd11758">
    <property type="entry name" value="SH3_CRK_N"/>
    <property type="match status" value="1"/>
</dbReference>
<dbReference type="FunFam" id="2.30.30.40:FF:000065">
    <property type="entry name" value="adapter molecule crk isoform X1"/>
    <property type="match status" value="1"/>
</dbReference>
<dbReference type="FunFam" id="1.20.58.530:FF:000004">
    <property type="entry name" value="Unconventional myosin ID"/>
    <property type="match status" value="1"/>
</dbReference>
<evidence type="ECO:0000256" key="35">
    <source>
        <dbReference type="PROSITE-ProRule" id="PRU00192"/>
    </source>
</evidence>
<dbReference type="GO" id="GO:0060171">
    <property type="term" value="C:stereocilium membrane"/>
    <property type="evidence" value="ECO:0007669"/>
    <property type="project" value="UniProtKB-SubCell"/>
</dbReference>
<evidence type="ECO:0000256" key="5">
    <source>
        <dbReference type="ARBA" id="ARBA00004632"/>
    </source>
</evidence>
<keyword evidence="10" id="KW-0488">Methylation</keyword>
<evidence type="ECO:0000256" key="31">
    <source>
        <dbReference type="ARBA" id="ARBA00079063"/>
    </source>
</evidence>
<dbReference type="Pfam" id="PF00018">
    <property type="entry name" value="SH3_1"/>
    <property type="match status" value="1"/>
</dbReference>
<dbReference type="GO" id="GO:0006897">
    <property type="term" value="P:endocytosis"/>
    <property type="evidence" value="ECO:0007669"/>
    <property type="project" value="TreeGrafter"/>
</dbReference>
<sequence>MALQVELIPTGEIIRVVHPHRPCKLALGSDGVRVTMESALTARDRVGVQDFVLLENFTSEAAFIENLRRRFRENLIYTYIGPVLVSVNPYRDLQIYSRQHMERYRGVSFYEVPPHLFAVADTVYRALRTERRDQAVMISGESGAGKTEATKRLLQFYAETCPAPERGGAVRDRLLQSNPVLEAFGNAKTLRNDNSSRFGKYMDVQFDFKGAPVGGHILSYLLEKSRVVHQNHGERNFHIFYQLLEGGEEETLRRLGLERNPQSYLYLVKGQCAKVSSINDKSDWKVVRKALTVIDFTEDEVEDLLSIVASVLHLGNTHFAADEESNAQVTTENQLKYLTRLLGVEGSTLREALTHRKIIAKGEELLSPLNLEQAAYARDALAKAVYSRTFTWLVAKINRSLASKDAESPSWRSTTVLGLLDIYGFEVFQHNSFEQFCINYCNEKLQQLFIELTLKSEQEEYEAEGIAWEPVQYFNNKIICDLVEEKFKGIISILDEECLRPGEATDLTFLEKLEDTIKQHPHFLTHKLADQRTRKSLDRGEFRLLHYAGEVTYNVTGEDPKAVSPRVGWEKGSASPHVCSLPSGFLDKNNDLLFRNLKETMCSSENPILGQCFDRSELSDKKRPETVATQFKMSLLELVEILKSKEPAYVRCIKPNDSKQPGRFDEVLIRHQVKYLGLMENLRVRRAGFAYRRKYEAFLQRYKSLCPETWPTWTGRPQDGVTVLVRHLGYKPEEYKMGRTKIFIRFPKTLFATEDALEIRRQSLATKIQATWRGFHCRQKFLRVKRSAICIQSWWRGTLGRRKAAKRKWAAQTIRRLIQGFILRHAPRCPENAFFVDHVRTSFLLNLRRQLPRNILDTSWPTPPPALREASELLRELCRKNMVWKYCRSISPEWKQQLQQKAVASEIFKGKKDNYPQSVPRLFISTRLGADEINPRVLQALGSEPIQYAVPVVKYDRKGYKPRSRQLLLTPNAVVIVEDAKVKQRIEYTNLTGISVSSLSDSLFVLHVQREDNKQKGDVVLQSDHVIETLTKTALSADRVNNININQGSITFAGGPGRDGIIDFTPGSELLITKAKNGHLAVGQRHGVFLVRDSSTSPGDYVLSVSENSRVSHYIINSSGPRPPVPPSPAQPPPGVSPSRLRIGDQEFDSLPALLEFYKIHYLDTTTLIEPVSRSRQGSGVILRQEEAEYVRALFDFNGNDEEDLPFKKGDILRIRDKPEEQWWNAEDSEGKRGMIPVPYVEKYRPASASVSALIGGNQEGSHPQPLGGPEPGPYAQPSVNTPLPNLQNGPIYARVIQKRVPNAYDKTALALEVGELVKVTKINVSGQWEGECNGKRGHFPFTHVRLLDQQNPDEDFS</sequence>
<keyword evidence="14 36" id="KW-0547">Nucleotide-binding</keyword>
<keyword evidence="25" id="KW-0968">Cytoplasmic vesicle</keyword>
<keyword evidence="19 36" id="KW-0518">Myosin</keyword>
<evidence type="ECO:0000256" key="18">
    <source>
        <dbReference type="ARBA" id="ARBA00022999"/>
    </source>
</evidence>
<evidence type="ECO:0000256" key="32">
    <source>
        <dbReference type="ARBA" id="ARBA00080832"/>
    </source>
</evidence>
<dbReference type="FunFam" id="1.20.5.190:FF:000017">
    <property type="entry name" value="unconventional myosin-Ic isoform X1"/>
    <property type="match status" value="1"/>
</dbReference>
<evidence type="ECO:0000256" key="17">
    <source>
        <dbReference type="ARBA" id="ARBA00022990"/>
    </source>
</evidence>
<keyword evidence="43" id="KW-1185">Reference proteome</keyword>
<dbReference type="InterPro" id="IPR001609">
    <property type="entry name" value="Myosin_head_motor_dom-like"/>
</dbReference>
<dbReference type="FunFam" id="3.30.505.10:FF:000026">
    <property type="entry name" value="adapter molecule crk isoform X1"/>
    <property type="match status" value="1"/>
</dbReference>
<dbReference type="GO" id="GO:0005902">
    <property type="term" value="C:microvillus"/>
    <property type="evidence" value="ECO:0007669"/>
    <property type="project" value="TreeGrafter"/>
</dbReference>
<evidence type="ECO:0000256" key="15">
    <source>
        <dbReference type="ARBA" id="ARBA00022840"/>
    </source>
</evidence>
<dbReference type="FunFam" id="3.40.850.10:FF:000101">
    <property type="entry name" value="Slow myosin heavy chain 2"/>
    <property type="match status" value="1"/>
</dbReference>
<dbReference type="InterPro" id="IPR035458">
    <property type="entry name" value="CRK_SH3_C"/>
</dbReference>
<dbReference type="SMART" id="SM00326">
    <property type="entry name" value="SH3"/>
    <property type="match status" value="2"/>
</dbReference>
<name>A0A6B0R5N8_9CETA</name>
<dbReference type="GO" id="GO:0005524">
    <property type="term" value="F:ATP binding"/>
    <property type="evidence" value="ECO:0007669"/>
    <property type="project" value="UniProtKB-UniRule"/>
</dbReference>
<dbReference type="GO" id="GO:0016459">
    <property type="term" value="C:myosin complex"/>
    <property type="evidence" value="ECO:0007669"/>
    <property type="project" value="UniProtKB-KW"/>
</dbReference>
<dbReference type="InterPro" id="IPR027417">
    <property type="entry name" value="P-loop_NTPase"/>
</dbReference>
<dbReference type="PROSITE" id="PS50002">
    <property type="entry name" value="SH3"/>
    <property type="match status" value="2"/>
</dbReference>
<evidence type="ECO:0000256" key="27">
    <source>
        <dbReference type="ARBA" id="ARBA00059493"/>
    </source>
</evidence>
<dbReference type="GO" id="GO:0007015">
    <property type="term" value="P:actin filament organization"/>
    <property type="evidence" value="ECO:0007669"/>
    <property type="project" value="TreeGrafter"/>
</dbReference>
<evidence type="ECO:0000256" key="29">
    <source>
        <dbReference type="ARBA" id="ARBA00068083"/>
    </source>
</evidence>
<dbReference type="Gene3D" id="3.30.505.10">
    <property type="entry name" value="SH2 domain"/>
    <property type="match status" value="1"/>
</dbReference>
<dbReference type="InterPro" id="IPR000048">
    <property type="entry name" value="IQ_motif_EF-hand-BS"/>
</dbReference>
<evidence type="ECO:0000256" key="1">
    <source>
        <dbReference type="ARBA" id="ARBA00004123"/>
    </source>
</evidence>
<dbReference type="SUPFAM" id="SSF52540">
    <property type="entry name" value="P-loop containing nucleoside triphosphate hydrolases"/>
    <property type="match status" value="1"/>
</dbReference>
<keyword evidence="9" id="KW-1003">Cell membrane</keyword>
<evidence type="ECO:0000256" key="2">
    <source>
        <dbReference type="ARBA" id="ARBA00004289"/>
    </source>
</evidence>
<dbReference type="GO" id="GO:0031410">
    <property type="term" value="C:cytoplasmic vesicle"/>
    <property type="evidence" value="ECO:0007669"/>
    <property type="project" value="UniProtKB-SubCell"/>
</dbReference>
<dbReference type="Pfam" id="PF06017">
    <property type="entry name" value="Myosin_TH1"/>
    <property type="match status" value="1"/>
</dbReference>
<keyword evidence="21 36" id="KW-0505">Motor protein</keyword>
<feature type="region of interest" description="Actin-binding" evidence="36">
    <location>
        <begin position="635"/>
        <end position="657"/>
    </location>
</feature>
<dbReference type="Pfam" id="PF00612">
    <property type="entry name" value="IQ"/>
    <property type="match status" value="2"/>
</dbReference>
<dbReference type="PRINTS" id="PR00401">
    <property type="entry name" value="SH2DOMAIN"/>
</dbReference>
<evidence type="ECO:0000256" key="13">
    <source>
        <dbReference type="ARBA" id="ARBA00022737"/>
    </source>
</evidence>
<dbReference type="InterPro" id="IPR036860">
    <property type="entry name" value="SH2_dom_sf"/>
</dbReference>
<keyword evidence="17" id="KW-0007">Acetylation</keyword>
<dbReference type="GO" id="GO:0000146">
    <property type="term" value="F:microfilament motor activity"/>
    <property type="evidence" value="ECO:0007669"/>
    <property type="project" value="TreeGrafter"/>
</dbReference>
<keyword evidence="16" id="KW-0112">Calmodulin-binding</keyword>
<evidence type="ECO:0000313" key="43">
    <source>
        <dbReference type="Proteomes" id="UP000322234"/>
    </source>
</evidence>
<evidence type="ECO:0000313" key="42">
    <source>
        <dbReference type="EMBL" id="MXQ84622.1"/>
    </source>
</evidence>
<comment type="subunit">
    <text evidence="28">Interacts (via its IQ motifs) with CABP1 and CIB1; the interaction with CABP1 and CIB1 is calcium-dependent. Interacts (via tail domain) with PLEKHB1 (via PH domain); the interaction is not affected by the presence or absence of calcium and CALM. Interacts with POLR1A. Interacts with POLR2A. Component of the B-WICH complex, at least composed of SMARCA5/SNF2H, BAZ1B/WSTF, SF3B1, DEK, MYO1C, ERCC6, MYBBP1A and DDX21. Interacts (via its IQ motifs) with CALM; this precludes interaction with YWHAB. Interacts with YWHAB; this precludes interaction with CALM. Interacts with RPS6. Interacts with actin. Interacts with LLPH. Interacts with GLUT4. Interacts (via its IQ motifs) with SH3BGRL3; the interaction is dependent on calcium and takes place at membrane ruffles.</text>
</comment>
<evidence type="ECO:0000256" key="20">
    <source>
        <dbReference type="ARBA" id="ARBA00023136"/>
    </source>
</evidence>
<keyword evidence="11" id="KW-0963">Cytoplasm</keyword>
<evidence type="ECO:0000256" key="8">
    <source>
        <dbReference type="ARBA" id="ARBA00022443"/>
    </source>
</evidence>
<dbReference type="GO" id="GO:0005634">
    <property type="term" value="C:nucleus"/>
    <property type="evidence" value="ECO:0007669"/>
    <property type="project" value="UniProtKB-SubCell"/>
</dbReference>
<comment type="caution">
    <text evidence="42">The sequence shown here is derived from an EMBL/GenBank/DDBJ whole genome shotgun (WGS) entry which is preliminary data.</text>
</comment>
<dbReference type="GO" id="GO:0005938">
    <property type="term" value="C:cell cortex"/>
    <property type="evidence" value="ECO:0007669"/>
    <property type="project" value="UniProtKB-SubCell"/>
</dbReference>
<evidence type="ECO:0000256" key="21">
    <source>
        <dbReference type="ARBA" id="ARBA00023175"/>
    </source>
</evidence>
<keyword evidence="13" id="KW-0677">Repeat</keyword>
<evidence type="ECO:0000256" key="22">
    <source>
        <dbReference type="ARBA" id="ARBA00023203"/>
    </source>
</evidence>
<dbReference type="PROSITE" id="PS51757">
    <property type="entry name" value="TH1"/>
    <property type="match status" value="1"/>
</dbReference>
<evidence type="ECO:0000256" key="23">
    <source>
        <dbReference type="ARBA" id="ARBA00023242"/>
    </source>
</evidence>
<dbReference type="InterPro" id="IPR000980">
    <property type="entry name" value="SH2"/>
</dbReference>
<proteinExistence type="inferred from homology"/>
<evidence type="ECO:0000256" key="33">
    <source>
        <dbReference type="ARBA" id="ARBA00081392"/>
    </source>
</evidence>
<protein>
    <recommendedName>
        <fullName evidence="26">Adapter molecule crk</fullName>
    </recommendedName>
    <alternativeName>
        <fullName evidence="30">Myosin I beta</fullName>
    </alternativeName>
    <alternativeName>
        <fullName evidence="31">Proto-oncogene c-Crk</fullName>
    </alternativeName>
    <alternativeName>
        <fullName evidence="29">Unconventional myosin-Ic</fullName>
    </alternativeName>
    <alternativeName>
        <fullName evidence="32 33">p38</fullName>
    </alternativeName>
</protein>
<dbReference type="InterPro" id="IPR036028">
    <property type="entry name" value="SH3-like_dom_sf"/>
</dbReference>
<dbReference type="GO" id="GO:2000145">
    <property type="term" value="P:regulation of cell motility"/>
    <property type="evidence" value="ECO:0007669"/>
    <property type="project" value="UniProtKB-ARBA"/>
</dbReference>
<dbReference type="GO" id="GO:0032587">
    <property type="term" value="C:ruffle membrane"/>
    <property type="evidence" value="ECO:0007669"/>
    <property type="project" value="UniProtKB-SubCell"/>
</dbReference>
<dbReference type="InterPro" id="IPR010926">
    <property type="entry name" value="Myosin_TH1"/>
</dbReference>
<dbReference type="PRINTS" id="PR00193">
    <property type="entry name" value="MYOSINHEAVY"/>
</dbReference>
<dbReference type="SUPFAM" id="SSF50044">
    <property type="entry name" value="SH3-domain"/>
    <property type="match status" value="2"/>
</dbReference>
<dbReference type="Gene3D" id="1.20.5.190">
    <property type="match status" value="1"/>
</dbReference>
<dbReference type="PANTHER" id="PTHR13140">
    <property type="entry name" value="MYOSIN"/>
    <property type="match status" value="1"/>
</dbReference>
<organism evidence="42 43">
    <name type="scientific">Bos mutus</name>
    <name type="common">wild yak</name>
    <dbReference type="NCBI Taxonomy" id="72004"/>
    <lineage>
        <taxon>Eukaryota</taxon>
        <taxon>Metazoa</taxon>
        <taxon>Chordata</taxon>
        <taxon>Craniata</taxon>
        <taxon>Vertebrata</taxon>
        <taxon>Euteleostomi</taxon>
        <taxon>Mammalia</taxon>
        <taxon>Eutheria</taxon>
        <taxon>Laurasiatheria</taxon>
        <taxon>Artiodactyla</taxon>
        <taxon>Ruminantia</taxon>
        <taxon>Pecora</taxon>
        <taxon>Bovidae</taxon>
        <taxon>Bovinae</taxon>
        <taxon>Bos</taxon>
    </lineage>
</organism>
<dbReference type="GO" id="GO:0005102">
    <property type="term" value="F:signaling receptor binding"/>
    <property type="evidence" value="ECO:0007669"/>
    <property type="project" value="UniProtKB-ARBA"/>
</dbReference>
<evidence type="ECO:0000256" key="30">
    <source>
        <dbReference type="ARBA" id="ARBA00078851"/>
    </source>
</evidence>
<feature type="domain" description="Myosin motor" evidence="40">
    <location>
        <begin position="47"/>
        <end position="758"/>
    </location>
</feature>
<keyword evidence="23" id="KW-0539">Nucleus</keyword>
<dbReference type="Proteomes" id="UP000322234">
    <property type="component" value="Unassembled WGS sequence"/>
</dbReference>
<keyword evidence="8 35" id="KW-0728">SH3 domain</keyword>
<dbReference type="SMART" id="SM00252">
    <property type="entry name" value="SH2"/>
    <property type="match status" value="1"/>
</dbReference>
<reference evidence="42" key="1">
    <citation type="submission" date="2019-10" db="EMBL/GenBank/DDBJ databases">
        <title>The sequence and de novo assembly of the wild yak genome.</title>
        <authorList>
            <person name="Liu Y."/>
        </authorList>
    </citation>
    <scope>NUCLEOTIDE SEQUENCE [LARGE SCALE GENOMIC DNA]</scope>
    <source>
        <strain evidence="42">WY2019</strain>
    </source>
</reference>
<dbReference type="PROSITE" id="PS50001">
    <property type="entry name" value="SH2"/>
    <property type="match status" value="1"/>
</dbReference>
<evidence type="ECO:0000259" key="41">
    <source>
        <dbReference type="PROSITE" id="PS51757"/>
    </source>
</evidence>
<accession>A0A6B0R5N8</accession>
<dbReference type="Gene3D" id="1.20.58.530">
    <property type="match status" value="1"/>
</dbReference>
<dbReference type="EMBL" id="VBQZ03000021">
    <property type="protein sequence ID" value="MXQ84622.1"/>
    <property type="molecule type" value="Genomic_DNA"/>
</dbReference>
<dbReference type="GO" id="GO:0005516">
    <property type="term" value="F:calmodulin binding"/>
    <property type="evidence" value="ECO:0007669"/>
    <property type="project" value="UniProtKB-KW"/>
</dbReference>
<dbReference type="FunFam" id="2.30.30.40:FF:000157">
    <property type="entry name" value="adapter molecule crk isoform X1"/>
    <property type="match status" value="1"/>
</dbReference>
<evidence type="ECO:0000256" key="9">
    <source>
        <dbReference type="ARBA" id="ARBA00022475"/>
    </source>
</evidence>
<dbReference type="GO" id="GO:0051015">
    <property type="term" value="F:actin filament binding"/>
    <property type="evidence" value="ECO:0007669"/>
    <property type="project" value="TreeGrafter"/>
</dbReference>